<dbReference type="Proteomes" id="UP000051717">
    <property type="component" value="Unassembled WGS sequence"/>
</dbReference>
<evidence type="ECO:0000313" key="3">
    <source>
        <dbReference type="EMBL" id="KPK70176.1"/>
    </source>
</evidence>
<gene>
    <name evidence="3" type="ORF">AMJ82_03775</name>
</gene>
<dbReference type="AlphaFoldDB" id="A0A0S8GBU2"/>
<reference evidence="3 4" key="1">
    <citation type="journal article" date="2015" name="Microbiome">
        <title>Genomic resolution of linkages in carbon, nitrogen, and sulfur cycling among widespread estuary sediment bacteria.</title>
        <authorList>
            <person name="Baker B.J."/>
            <person name="Lazar C.S."/>
            <person name="Teske A.P."/>
            <person name="Dick G.J."/>
        </authorList>
    </citation>
    <scope>NUCLEOTIDE SEQUENCE [LARGE SCALE GENOMIC DNA]</scope>
    <source>
        <strain evidence="3">SM23_40</strain>
    </source>
</reference>
<keyword evidence="2" id="KW-0472">Membrane</keyword>
<comment type="caution">
    <text evidence="3">The sequence shown here is derived from an EMBL/GenBank/DDBJ whole genome shotgun (WGS) entry which is preliminary data.</text>
</comment>
<name>A0A0S8GBU2_UNCT6</name>
<feature type="transmembrane region" description="Helical" evidence="2">
    <location>
        <begin position="89"/>
        <end position="107"/>
    </location>
</feature>
<evidence type="ECO:0000313" key="4">
    <source>
        <dbReference type="Proteomes" id="UP000051717"/>
    </source>
</evidence>
<feature type="region of interest" description="Disordered" evidence="1">
    <location>
        <begin position="1"/>
        <end position="23"/>
    </location>
</feature>
<dbReference type="EMBL" id="LJUI01000020">
    <property type="protein sequence ID" value="KPK70176.1"/>
    <property type="molecule type" value="Genomic_DNA"/>
</dbReference>
<keyword evidence="2" id="KW-1133">Transmembrane helix</keyword>
<proteinExistence type="predicted"/>
<feature type="transmembrane region" description="Helical" evidence="2">
    <location>
        <begin position="64"/>
        <end position="83"/>
    </location>
</feature>
<protein>
    <submittedName>
        <fullName evidence="3">Uncharacterized protein</fullName>
    </submittedName>
</protein>
<organism evidence="3 4">
    <name type="scientific">candidate division TA06 bacterium SM23_40</name>
    <dbReference type="NCBI Taxonomy" id="1703774"/>
    <lineage>
        <taxon>Bacteria</taxon>
        <taxon>Bacteria division TA06</taxon>
    </lineage>
</organism>
<feature type="transmembrane region" description="Helical" evidence="2">
    <location>
        <begin position="30"/>
        <end position="52"/>
    </location>
</feature>
<keyword evidence="2" id="KW-0812">Transmembrane</keyword>
<evidence type="ECO:0000256" key="2">
    <source>
        <dbReference type="SAM" id="Phobius"/>
    </source>
</evidence>
<feature type="compositionally biased region" description="Basic and acidic residues" evidence="1">
    <location>
        <begin position="12"/>
        <end position="21"/>
    </location>
</feature>
<evidence type="ECO:0000256" key="1">
    <source>
        <dbReference type="SAM" id="MobiDB-lite"/>
    </source>
</evidence>
<accession>A0A0S8GBU2</accession>
<sequence length="143" mass="15414">MVEADLSAPLREGPEGDEIRRQTPPGRAPAGLALFAPAPVATATGFAIGLLLGERLTSRGGSVFLEAWAWSLASCAFGAIVGFGFGPMLIVFGMFVFGTVAVPLREVRHRTRRAPPRRLVFSMLCRAAAAQPQCRPCRWYGRE</sequence>